<evidence type="ECO:0000256" key="6">
    <source>
        <dbReference type="ARBA" id="ARBA00022692"/>
    </source>
</evidence>
<name>A0A671TNK6_SPAAU</name>
<dbReference type="Proteomes" id="UP000472265">
    <property type="component" value="Chromosome 13"/>
</dbReference>
<keyword evidence="7" id="KW-1043">Host membrane</keyword>
<evidence type="ECO:0000256" key="2">
    <source>
        <dbReference type="ARBA" id="ARBA00004531"/>
    </source>
</evidence>
<dbReference type="GeneTree" id="ENSGT00530000064449"/>
<evidence type="ECO:0000256" key="1">
    <source>
        <dbReference type="ARBA" id="ARBA00004402"/>
    </source>
</evidence>
<evidence type="ECO:0000313" key="16">
    <source>
        <dbReference type="Proteomes" id="UP000472265"/>
    </source>
</evidence>
<dbReference type="PANTHER" id="PTHR10424">
    <property type="entry name" value="VIRAL ENVELOPE PROTEIN"/>
    <property type="match status" value="1"/>
</dbReference>
<keyword evidence="12" id="KW-0325">Glycoprotein</keyword>
<dbReference type="Gene3D" id="1.10.287.210">
    <property type="match status" value="1"/>
</dbReference>
<keyword evidence="16" id="KW-1185">Reference proteome</keyword>
<keyword evidence="13" id="KW-0449">Lipoprotein</keyword>
<reference evidence="15" key="2">
    <citation type="submission" date="2025-08" db="UniProtKB">
        <authorList>
            <consortium name="Ensembl"/>
        </authorList>
    </citation>
    <scope>IDENTIFICATION</scope>
</reference>
<evidence type="ECO:0000256" key="5">
    <source>
        <dbReference type="ARBA" id="ARBA00022581"/>
    </source>
</evidence>
<keyword evidence="6" id="KW-0812">Transmembrane</keyword>
<reference evidence="15" key="3">
    <citation type="submission" date="2025-09" db="UniProtKB">
        <authorList>
            <consortium name="Ensembl"/>
        </authorList>
    </citation>
    <scope>IDENTIFICATION</scope>
</reference>
<evidence type="ECO:0000256" key="14">
    <source>
        <dbReference type="SAM" id="MobiDB-lite"/>
    </source>
</evidence>
<dbReference type="InterPro" id="IPR018154">
    <property type="entry name" value="TLV/ENV_coat_polyprotein"/>
</dbReference>
<evidence type="ECO:0000313" key="15">
    <source>
        <dbReference type="Ensembl" id="ENSSAUP00010002991.1"/>
    </source>
</evidence>
<evidence type="ECO:0000256" key="12">
    <source>
        <dbReference type="ARBA" id="ARBA00023180"/>
    </source>
</evidence>
<proteinExistence type="predicted"/>
<feature type="region of interest" description="Disordered" evidence="14">
    <location>
        <begin position="71"/>
        <end position="92"/>
    </location>
</feature>
<keyword evidence="9" id="KW-0472">Membrane</keyword>
<dbReference type="Pfam" id="PF00429">
    <property type="entry name" value="TLV_coat"/>
    <property type="match status" value="1"/>
</dbReference>
<keyword evidence="10" id="KW-0564">Palmitate</keyword>
<sequence>MDHSYAMEVPGRGSKLAQCSRIGPTHLGTRVAADYYWLCGHKAYPSLPPQWGGLCALVSLSDHVFFMPAESFQHPSNGDGPQTRKRRDTVSTSLADPVPMQYRIWGAGAKFGQSILPQVGLGFIRDHVEVNRYALLRHINATLALGHGLANEQTQIRDMVMQNRIVLDLLTGSQGGVCAVIGQTCCTYIPDGMTDGGDIYQALQNLTDLQSYVLEQTPGADPLPDWVPMPLGEPATRCVKESSHPVREWVSTGSLLQHIALEIGQVLQSLVDISSVCHDVRDVGTAGLSNNCTHSSL</sequence>
<keyword evidence="8" id="KW-1133">Transmembrane helix</keyword>
<evidence type="ECO:0000256" key="9">
    <source>
        <dbReference type="ARBA" id="ARBA00023136"/>
    </source>
</evidence>
<keyword evidence="4" id="KW-1032">Host cell membrane</keyword>
<dbReference type="AlphaFoldDB" id="A0A671TNK6"/>
<evidence type="ECO:0000256" key="11">
    <source>
        <dbReference type="ARBA" id="ARBA00023157"/>
    </source>
</evidence>
<keyword evidence="11" id="KW-1015">Disulfide bond</keyword>
<reference evidence="15" key="1">
    <citation type="submission" date="2021-04" db="EMBL/GenBank/DDBJ databases">
        <authorList>
            <consortium name="Wellcome Sanger Institute Data Sharing"/>
        </authorList>
    </citation>
    <scope>NUCLEOTIDE SEQUENCE [LARGE SCALE GENOMIC DNA]</scope>
</reference>
<evidence type="ECO:0000256" key="7">
    <source>
        <dbReference type="ARBA" id="ARBA00022870"/>
    </source>
</evidence>
<dbReference type="InParanoid" id="A0A671TNK6"/>
<dbReference type="Ensembl" id="ENSSAUT00010003193.1">
    <property type="protein sequence ID" value="ENSSAUP00010002991.1"/>
    <property type="gene ID" value="ENSSAUG00010001525.1"/>
</dbReference>
<dbReference type="PANTHER" id="PTHR10424:SF81">
    <property type="entry name" value="ERVV2 PROTEIN"/>
    <property type="match status" value="1"/>
</dbReference>
<comment type="subcellular location">
    <subcellularLocation>
        <location evidence="1">Host cell membrane</location>
        <topology evidence="1">Single-pass type I membrane protein</topology>
    </subcellularLocation>
    <subcellularLocation>
        <location evidence="2">Host endomembrane system</location>
        <topology evidence="2">Peripheral membrane protein</topology>
    </subcellularLocation>
    <subcellularLocation>
        <location evidence="3">Virion membrane</location>
        <topology evidence="3">Single-pass type I membrane protein</topology>
    </subcellularLocation>
</comment>
<keyword evidence="5" id="KW-0945">Host-virus interaction</keyword>
<dbReference type="SUPFAM" id="SSF58069">
    <property type="entry name" value="Virus ectodomain"/>
    <property type="match status" value="1"/>
</dbReference>
<evidence type="ECO:0000256" key="3">
    <source>
        <dbReference type="ARBA" id="ARBA00004563"/>
    </source>
</evidence>
<evidence type="ECO:0000256" key="4">
    <source>
        <dbReference type="ARBA" id="ARBA00022511"/>
    </source>
</evidence>
<evidence type="ECO:0000256" key="13">
    <source>
        <dbReference type="ARBA" id="ARBA00023288"/>
    </source>
</evidence>
<protein>
    <submittedName>
        <fullName evidence="15">Uncharacterized protein</fullName>
    </submittedName>
</protein>
<accession>A0A671TNK6</accession>
<evidence type="ECO:0000256" key="10">
    <source>
        <dbReference type="ARBA" id="ARBA00023139"/>
    </source>
</evidence>
<evidence type="ECO:0000256" key="8">
    <source>
        <dbReference type="ARBA" id="ARBA00022989"/>
    </source>
</evidence>
<organism evidence="15 16">
    <name type="scientific">Sparus aurata</name>
    <name type="common">Gilthead sea bream</name>
    <dbReference type="NCBI Taxonomy" id="8175"/>
    <lineage>
        <taxon>Eukaryota</taxon>
        <taxon>Metazoa</taxon>
        <taxon>Chordata</taxon>
        <taxon>Craniata</taxon>
        <taxon>Vertebrata</taxon>
        <taxon>Euteleostomi</taxon>
        <taxon>Actinopterygii</taxon>
        <taxon>Neopterygii</taxon>
        <taxon>Teleostei</taxon>
        <taxon>Neoteleostei</taxon>
        <taxon>Acanthomorphata</taxon>
        <taxon>Eupercaria</taxon>
        <taxon>Spariformes</taxon>
        <taxon>Sparidae</taxon>
        <taxon>Sparus</taxon>
    </lineage>
</organism>